<gene>
    <name evidence="2" type="ORF">D7044_23560</name>
</gene>
<dbReference type="GO" id="GO:0016747">
    <property type="term" value="F:acyltransferase activity, transferring groups other than amino-acyl groups"/>
    <property type="evidence" value="ECO:0007669"/>
    <property type="project" value="InterPro"/>
</dbReference>
<dbReference type="SUPFAM" id="SSF55729">
    <property type="entry name" value="Acyl-CoA N-acyltransferases (Nat)"/>
    <property type="match status" value="2"/>
</dbReference>
<comment type="caution">
    <text evidence="2">The sequence shown here is derived from an EMBL/GenBank/DDBJ whole genome shotgun (WGS) entry which is preliminary data.</text>
</comment>
<name>A0A3A9XWH9_9ACTN</name>
<keyword evidence="2" id="KW-0808">Transferase</keyword>
<evidence type="ECO:0000313" key="3">
    <source>
        <dbReference type="Proteomes" id="UP000275865"/>
    </source>
</evidence>
<dbReference type="Gene3D" id="3.40.630.30">
    <property type="match status" value="1"/>
</dbReference>
<accession>A0A3A9XWH9</accession>
<sequence>MAATIRVMRQDDLTAAADLLVLSAGDDKRHRLLERLASTEPDEIHHALVAERSGVIVGAGKIIAEPAWPGTVAALVAVAPHERGRGIGTALADELAAWARDNLGPRHLVTSTLRDDLERGRKFAARYGLTVTHHSVGWRFDLAGRADELAERAARSAETAGVRVRVADFRAEEAVVLDCITRSLPGLPVPGAEDQDVDVSQAHRLFTDDAVVLLAEPRDEPGAPPCGLTIVTPQSDGGDWYTVYTGVVVDHRGRGVAIALKAAALLETHRRGATAVSTHNDDGNEAILRANRAFGMQPSVGYWSLARRDDLSHD</sequence>
<dbReference type="InterPro" id="IPR000182">
    <property type="entry name" value="GNAT_dom"/>
</dbReference>
<feature type="domain" description="N-acetyltransferase" evidence="1">
    <location>
        <begin position="3"/>
        <end position="154"/>
    </location>
</feature>
<dbReference type="PANTHER" id="PTHR43072">
    <property type="entry name" value="N-ACETYLTRANSFERASE"/>
    <property type="match status" value="1"/>
</dbReference>
<protein>
    <submittedName>
        <fullName evidence="2">GNAT family N-acetyltransferase</fullName>
    </submittedName>
</protein>
<dbReference type="InterPro" id="IPR016181">
    <property type="entry name" value="Acyl_CoA_acyltransferase"/>
</dbReference>
<evidence type="ECO:0000259" key="1">
    <source>
        <dbReference type="PROSITE" id="PS51186"/>
    </source>
</evidence>
<organism evidence="2 3">
    <name type="scientific">Micromonospora musae</name>
    <dbReference type="NCBI Taxonomy" id="1894970"/>
    <lineage>
        <taxon>Bacteria</taxon>
        <taxon>Bacillati</taxon>
        <taxon>Actinomycetota</taxon>
        <taxon>Actinomycetes</taxon>
        <taxon>Micromonosporales</taxon>
        <taxon>Micromonosporaceae</taxon>
        <taxon>Micromonospora</taxon>
    </lineage>
</organism>
<evidence type="ECO:0000313" key="2">
    <source>
        <dbReference type="EMBL" id="RKN29182.1"/>
    </source>
</evidence>
<dbReference type="Proteomes" id="UP000275865">
    <property type="component" value="Unassembled WGS sequence"/>
</dbReference>
<reference evidence="2 3" key="1">
    <citation type="submission" date="2018-09" db="EMBL/GenBank/DDBJ databases">
        <title>Micromonospora sp. nov. MS1-9, isolated from a root of Musa sp.</title>
        <authorList>
            <person name="Kuncharoen N."/>
            <person name="Kudo T."/>
            <person name="Ohkuma M."/>
            <person name="Yuki M."/>
            <person name="Tanasupawat S."/>
        </authorList>
    </citation>
    <scope>NUCLEOTIDE SEQUENCE [LARGE SCALE GENOMIC DNA]</scope>
    <source>
        <strain evidence="2 3">MS1-9</strain>
    </source>
</reference>
<dbReference type="AlphaFoldDB" id="A0A3A9XWH9"/>
<dbReference type="EMBL" id="RAZT01000012">
    <property type="protein sequence ID" value="RKN29182.1"/>
    <property type="molecule type" value="Genomic_DNA"/>
</dbReference>
<dbReference type="PROSITE" id="PS51186">
    <property type="entry name" value="GNAT"/>
    <property type="match status" value="1"/>
</dbReference>
<dbReference type="Pfam" id="PF00583">
    <property type="entry name" value="Acetyltransf_1"/>
    <property type="match status" value="1"/>
</dbReference>
<proteinExistence type="predicted"/>
<dbReference type="CDD" id="cd04301">
    <property type="entry name" value="NAT_SF"/>
    <property type="match status" value="1"/>
</dbReference>